<reference evidence="13 14" key="1">
    <citation type="submission" date="2018-06" db="EMBL/GenBank/DDBJ databases">
        <title>Genomic Encyclopedia of Archaeal and Bacterial Type Strains, Phase II (KMG-II): from individual species to whole genera.</title>
        <authorList>
            <person name="Goeker M."/>
        </authorList>
    </citation>
    <scope>NUCLEOTIDE SEQUENCE [LARGE SCALE GENOMIC DNA]</scope>
    <source>
        <strain evidence="13 14">DSM 23857</strain>
    </source>
</reference>
<dbReference type="GO" id="GO:0009240">
    <property type="term" value="P:isopentenyl diphosphate biosynthetic process"/>
    <property type="evidence" value="ECO:0007669"/>
    <property type="project" value="TreeGrafter"/>
</dbReference>
<dbReference type="Proteomes" id="UP000249547">
    <property type="component" value="Unassembled WGS sequence"/>
</dbReference>
<evidence type="ECO:0000256" key="4">
    <source>
        <dbReference type="ARBA" id="ARBA00022490"/>
    </source>
</evidence>
<dbReference type="SUPFAM" id="SSF55811">
    <property type="entry name" value="Nudix"/>
    <property type="match status" value="1"/>
</dbReference>
<evidence type="ECO:0000313" key="13">
    <source>
        <dbReference type="EMBL" id="RAJ05199.1"/>
    </source>
</evidence>
<keyword evidence="9 13" id="KW-0413">Isomerase</keyword>
<evidence type="ECO:0000256" key="3">
    <source>
        <dbReference type="ARBA" id="ARBA00012057"/>
    </source>
</evidence>
<feature type="active site" evidence="11">
    <location>
        <position position="67"/>
    </location>
</feature>
<dbReference type="OrthoDB" id="9809458at2"/>
<dbReference type="PANTHER" id="PTHR10885">
    <property type="entry name" value="ISOPENTENYL-DIPHOSPHATE DELTA-ISOMERASE"/>
    <property type="match status" value="1"/>
</dbReference>
<proteinExistence type="inferred from homology"/>
<feature type="active site" evidence="11">
    <location>
        <position position="114"/>
    </location>
</feature>
<keyword evidence="4" id="KW-0963">Cytoplasm</keyword>
<dbReference type="NCBIfam" id="NF002995">
    <property type="entry name" value="PRK03759.1"/>
    <property type="match status" value="1"/>
</dbReference>
<accession>A0A327QKY3</accession>
<evidence type="ECO:0000256" key="7">
    <source>
        <dbReference type="ARBA" id="ARBA00023211"/>
    </source>
</evidence>
<feature type="domain" description="Nudix hydrolase" evidence="12">
    <location>
        <begin position="30"/>
        <end position="162"/>
    </location>
</feature>
<dbReference type="CDD" id="cd02885">
    <property type="entry name" value="NUDIX_IPP_Isomerase"/>
    <property type="match status" value="1"/>
</dbReference>
<evidence type="ECO:0000256" key="10">
    <source>
        <dbReference type="NCBIfam" id="TIGR02150"/>
    </source>
</evidence>
<dbReference type="GO" id="GO:0004452">
    <property type="term" value="F:isopentenyl-diphosphate delta-isomerase activity"/>
    <property type="evidence" value="ECO:0007669"/>
    <property type="project" value="UniProtKB-UniRule"/>
</dbReference>
<dbReference type="HAMAP" id="MF_00202">
    <property type="entry name" value="Idi"/>
    <property type="match status" value="1"/>
</dbReference>
<evidence type="ECO:0000256" key="6">
    <source>
        <dbReference type="ARBA" id="ARBA00022842"/>
    </source>
</evidence>
<evidence type="ECO:0000256" key="1">
    <source>
        <dbReference type="ARBA" id="ARBA00004826"/>
    </source>
</evidence>
<dbReference type="NCBIfam" id="TIGR02150">
    <property type="entry name" value="IPP_isom_1"/>
    <property type="match status" value="1"/>
</dbReference>
<dbReference type="GO" id="GO:0005737">
    <property type="term" value="C:cytoplasm"/>
    <property type="evidence" value="ECO:0007669"/>
    <property type="project" value="TreeGrafter"/>
</dbReference>
<dbReference type="AlphaFoldDB" id="A0A327QKY3"/>
<name>A0A327QKY3_9BACT</name>
<gene>
    <name evidence="13" type="ORF">LX64_02353</name>
</gene>
<evidence type="ECO:0000256" key="8">
    <source>
        <dbReference type="ARBA" id="ARBA00023229"/>
    </source>
</evidence>
<dbReference type="GO" id="GO:0050992">
    <property type="term" value="P:dimethylallyl diphosphate biosynthetic process"/>
    <property type="evidence" value="ECO:0007669"/>
    <property type="project" value="UniProtKB-UniPathway"/>
</dbReference>
<comment type="pathway">
    <text evidence="1">Isoprenoid biosynthesis; dimethylallyl diphosphate biosynthesis; dimethylallyl diphosphate from isopentenyl diphosphate: step 1/1.</text>
</comment>
<comment type="caution">
    <text evidence="13">The sequence shown here is derived from an EMBL/GenBank/DDBJ whole genome shotgun (WGS) entry which is preliminary data.</text>
</comment>
<dbReference type="RefSeq" id="WP_111597811.1">
    <property type="nucleotide sequence ID" value="NZ_QLLL01000004.1"/>
</dbReference>
<evidence type="ECO:0000259" key="12">
    <source>
        <dbReference type="PROSITE" id="PS51462"/>
    </source>
</evidence>
<keyword evidence="8" id="KW-0414">Isoprene biosynthesis</keyword>
<dbReference type="PIRSF" id="PIRSF018427">
    <property type="entry name" value="Isopntndiph_ism"/>
    <property type="match status" value="1"/>
</dbReference>
<keyword evidence="6" id="KW-0460">Magnesium</keyword>
<dbReference type="InterPro" id="IPR056375">
    <property type="entry name" value="Idi_bact"/>
</dbReference>
<evidence type="ECO:0000313" key="14">
    <source>
        <dbReference type="Proteomes" id="UP000249547"/>
    </source>
</evidence>
<dbReference type="PANTHER" id="PTHR10885:SF0">
    <property type="entry name" value="ISOPENTENYL-DIPHOSPHATE DELTA-ISOMERASE"/>
    <property type="match status" value="1"/>
</dbReference>
<organism evidence="13 14">
    <name type="scientific">Chitinophaga skermanii</name>
    <dbReference type="NCBI Taxonomy" id="331697"/>
    <lineage>
        <taxon>Bacteria</taxon>
        <taxon>Pseudomonadati</taxon>
        <taxon>Bacteroidota</taxon>
        <taxon>Chitinophagia</taxon>
        <taxon>Chitinophagales</taxon>
        <taxon>Chitinophagaceae</taxon>
        <taxon>Chitinophaga</taxon>
    </lineage>
</organism>
<sequence>MINPTEVILVNEQDEAIGTMEKRAAHEEGLLHRAISIFVFTPQGDLILQRRAHNRQHCGGLWSNTCCGHPLLGEDITEAAHRKLQAVLGFDTHLDKQFEFRYRLAVTSGIVENEYKHIYFGQYNGPIHPDPKEVVQVEPRSIALIKQQIQHAPGQFTPWFRLLMPSVLNYL</sequence>
<evidence type="ECO:0000256" key="9">
    <source>
        <dbReference type="ARBA" id="ARBA00023235"/>
    </source>
</evidence>
<evidence type="ECO:0000256" key="2">
    <source>
        <dbReference type="ARBA" id="ARBA00007579"/>
    </source>
</evidence>
<dbReference type="PROSITE" id="PS51462">
    <property type="entry name" value="NUDIX"/>
    <property type="match status" value="1"/>
</dbReference>
<evidence type="ECO:0000256" key="5">
    <source>
        <dbReference type="ARBA" id="ARBA00022723"/>
    </source>
</evidence>
<protein>
    <recommendedName>
        <fullName evidence="3 10">Isopentenyl-diphosphate delta-isomerase</fullName>
        <ecNumber evidence="3 10">5.3.3.2</ecNumber>
    </recommendedName>
</protein>
<dbReference type="EC" id="5.3.3.2" evidence="3 10"/>
<dbReference type="UniPathway" id="UPA00059">
    <property type="reaction ID" value="UER00104"/>
</dbReference>
<dbReference type="InterPro" id="IPR015797">
    <property type="entry name" value="NUDIX_hydrolase-like_dom_sf"/>
</dbReference>
<keyword evidence="5" id="KW-0479">Metal-binding</keyword>
<keyword evidence="7" id="KW-0464">Manganese</keyword>
<comment type="similarity">
    <text evidence="2">Belongs to the IPP isomerase type 1 family.</text>
</comment>
<keyword evidence="14" id="KW-1185">Reference proteome</keyword>
<dbReference type="InterPro" id="IPR011876">
    <property type="entry name" value="IsopentenylPP_isomerase_typ1"/>
</dbReference>
<dbReference type="GO" id="GO:0046872">
    <property type="term" value="F:metal ion binding"/>
    <property type="evidence" value="ECO:0007669"/>
    <property type="project" value="UniProtKB-KW"/>
</dbReference>
<dbReference type="Gene3D" id="3.90.79.10">
    <property type="entry name" value="Nucleoside Triphosphate Pyrophosphohydrolase"/>
    <property type="match status" value="1"/>
</dbReference>
<dbReference type="EMBL" id="QLLL01000004">
    <property type="protein sequence ID" value="RAJ05199.1"/>
    <property type="molecule type" value="Genomic_DNA"/>
</dbReference>
<dbReference type="InterPro" id="IPR000086">
    <property type="entry name" value="NUDIX_hydrolase_dom"/>
</dbReference>
<dbReference type="Pfam" id="PF00293">
    <property type="entry name" value="NUDIX"/>
    <property type="match status" value="1"/>
</dbReference>
<evidence type="ECO:0000256" key="11">
    <source>
        <dbReference type="PIRSR" id="PIRSR018427-1"/>
    </source>
</evidence>